<gene>
    <name evidence="2" type="ORF">HZA61_11700</name>
</gene>
<keyword evidence="1" id="KW-0732">Signal</keyword>
<protein>
    <submittedName>
        <fullName evidence="2">DUF11 domain-containing protein</fullName>
    </submittedName>
</protein>
<feature type="signal peptide" evidence="1">
    <location>
        <begin position="1"/>
        <end position="24"/>
    </location>
</feature>
<name>A0A933SCR5_UNCEI</name>
<dbReference type="AlphaFoldDB" id="A0A933SCR5"/>
<dbReference type="EMBL" id="JACRIW010000081">
    <property type="protein sequence ID" value="MBI5170146.1"/>
    <property type="molecule type" value="Genomic_DNA"/>
</dbReference>
<dbReference type="Proteomes" id="UP000696931">
    <property type="component" value="Unassembled WGS sequence"/>
</dbReference>
<dbReference type="InterPro" id="IPR047589">
    <property type="entry name" value="DUF11_rpt"/>
</dbReference>
<feature type="chain" id="PRO_5038131079" evidence="1">
    <location>
        <begin position="25"/>
        <end position="168"/>
    </location>
</feature>
<sequence>MRAFLTRGLLAVLTAVASFGPAMAQVDNPVHVALTAQRVTVVNGRETFAPANQAKPGEVLVYRATCSNDGHETVHSVMATLPIPAGLEYLPRTAAPAVVQASLDGKTFAPVPLVRRVRGADGREVVQEVPASEYRFLRWSVGTLAPKAARTVTARARVAPVQVAALVR</sequence>
<evidence type="ECO:0000313" key="3">
    <source>
        <dbReference type="Proteomes" id="UP000696931"/>
    </source>
</evidence>
<reference evidence="2" key="1">
    <citation type="submission" date="2020-07" db="EMBL/GenBank/DDBJ databases">
        <title>Huge and variable diversity of episymbiotic CPR bacteria and DPANN archaea in groundwater ecosystems.</title>
        <authorList>
            <person name="He C.Y."/>
            <person name="Keren R."/>
            <person name="Whittaker M."/>
            <person name="Farag I.F."/>
            <person name="Doudna J."/>
            <person name="Cate J.H.D."/>
            <person name="Banfield J.F."/>
        </authorList>
    </citation>
    <scope>NUCLEOTIDE SEQUENCE</scope>
    <source>
        <strain evidence="2">NC_groundwater_1813_Pr3_B-0.1um_71_17</strain>
    </source>
</reference>
<evidence type="ECO:0000256" key="1">
    <source>
        <dbReference type="SAM" id="SignalP"/>
    </source>
</evidence>
<organism evidence="2 3">
    <name type="scientific">Eiseniibacteriota bacterium</name>
    <dbReference type="NCBI Taxonomy" id="2212470"/>
    <lineage>
        <taxon>Bacteria</taxon>
        <taxon>Candidatus Eiseniibacteriota</taxon>
    </lineage>
</organism>
<proteinExistence type="predicted"/>
<evidence type="ECO:0000313" key="2">
    <source>
        <dbReference type="EMBL" id="MBI5170146.1"/>
    </source>
</evidence>
<comment type="caution">
    <text evidence="2">The sequence shown here is derived from an EMBL/GenBank/DDBJ whole genome shotgun (WGS) entry which is preliminary data.</text>
</comment>
<accession>A0A933SCR5</accession>
<dbReference type="NCBIfam" id="TIGR01451">
    <property type="entry name" value="B_ant_repeat"/>
    <property type="match status" value="1"/>
</dbReference>